<evidence type="ECO:0000313" key="3">
    <source>
        <dbReference type="EMBL" id="MDT0581074.1"/>
    </source>
</evidence>
<dbReference type="InterPro" id="IPR011992">
    <property type="entry name" value="EF-hand-dom_pair"/>
</dbReference>
<dbReference type="PROSITE" id="PS00018">
    <property type="entry name" value="EF_HAND_1"/>
    <property type="match status" value="1"/>
</dbReference>
<evidence type="ECO:0000313" key="4">
    <source>
        <dbReference type="Proteomes" id="UP001249020"/>
    </source>
</evidence>
<dbReference type="InterPro" id="IPR002048">
    <property type="entry name" value="EF_hand_dom"/>
</dbReference>
<keyword evidence="4" id="KW-1185">Reference proteome</keyword>
<reference evidence="3 4" key="1">
    <citation type="submission" date="2023-09" db="EMBL/GenBank/DDBJ databases">
        <authorList>
            <person name="Rey-Velasco X."/>
        </authorList>
    </citation>
    <scope>NUCLEOTIDE SEQUENCE [LARGE SCALE GENOMIC DNA]</scope>
    <source>
        <strain evidence="3 4">W409</strain>
    </source>
</reference>
<protein>
    <submittedName>
        <fullName evidence="3">Calcium-binding protein</fullName>
    </submittedName>
</protein>
<accession>A0AAW8QX24</accession>
<feature type="chain" id="PRO_5043611637" evidence="1">
    <location>
        <begin position="32"/>
        <end position="86"/>
    </location>
</feature>
<feature type="signal peptide" evidence="1">
    <location>
        <begin position="1"/>
        <end position="31"/>
    </location>
</feature>
<keyword evidence="1" id="KW-0732">Signal</keyword>
<feature type="domain" description="EF-hand" evidence="2">
    <location>
        <begin position="62"/>
        <end position="78"/>
    </location>
</feature>
<sequence length="86" mass="9287">MANFSKMMKIALSIMLVQGILAILISTAANAQESLMATLDDDQDGLISLREAVGHKTLLENFNKIDANEDGYISLDELDASEISKG</sequence>
<dbReference type="AlphaFoldDB" id="A0AAW8QX24"/>
<dbReference type="GO" id="GO:0005509">
    <property type="term" value="F:calcium ion binding"/>
    <property type="evidence" value="ECO:0007669"/>
    <property type="project" value="InterPro"/>
</dbReference>
<dbReference type="InterPro" id="IPR018247">
    <property type="entry name" value="EF_Hand_1_Ca_BS"/>
</dbReference>
<evidence type="ECO:0000259" key="2">
    <source>
        <dbReference type="Pfam" id="PF13202"/>
    </source>
</evidence>
<proteinExistence type="predicted"/>
<name>A0AAW8QX24_9ALTE</name>
<dbReference type="Gene3D" id="1.10.238.10">
    <property type="entry name" value="EF-hand"/>
    <property type="match status" value="1"/>
</dbReference>
<dbReference type="Proteomes" id="UP001249020">
    <property type="component" value="Unassembled WGS sequence"/>
</dbReference>
<evidence type="ECO:0000256" key="1">
    <source>
        <dbReference type="SAM" id="SignalP"/>
    </source>
</evidence>
<dbReference type="EMBL" id="JAVRIE010000001">
    <property type="protein sequence ID" value="MDT0581074.1"/>
    <property type="molecule type" value="Genomic_DNA"/>
</dbReference>
<organism evidence="3 4">
    <name type="scientific">Brumicola blandensis</name>
    <dbReference type="NCBI Taxonomy" id="3075611"/>
    <lineage>
        <taxon>Bacteria</taxon>
        <taxon>Pseudomonadati</taxon>
        <taxon>Pseudomonadota</taxon>
        <taxon>Gammaproteobacteria</taxon>
        <taxon>Alteromonadales</taxon>
        <taxon>Alteromonadaceae</taxon>
        <taxon>Brumicola</taxon>
    </lineage>
</organism>
<gene>
    <name evidence="3" type="ORF">RM544_00830</name>
</gene>
<dbReference type="Pfam" id="PF13202">
    <property type="entry name" value="EF-hand_5"/>
    <property type="match status" value="1"/>
</dbReference>
<dbReference type="RefSeq" id="WP_311359889.1">
    <property type="nucleotide sequence ID" value="NZ_JAVRIE010000001.1"/>
</dbReference>
<comment type="caution">
    <text evidence="3">The sequence shown here is derived from an EMBL/GenBank/DDBJ whole genome shotgun (WGS) entry which is preliminary data.</text>
</comment>
<dbReference type="SUPFAM" id="SSF47473">
    <property type="entry name" value="EF-hand"/>
    <property type="match status" value="1"/>
</dbReference>